<gene>
    <name evidence="2" type="ORF">HYQ45_013925</name>
</gene>
<organism evidence="2 3">
    <name type="scientific">Verticillium longisporum</name>
    <name type="common">Verticillium dahliae var. longisporum</name>
    <dbReference type="NCBI Taxonomy" id="100787"/>
    <lineage>
        <taxon>Eukaryota</taxon>
        <taxon>Fungi</taxon>
        <taxon>Dikarya</taxon>
        <taxon>Ascomycota</taxon>
        <taxon>Pezizomycotina</taxon>
        <taxon>Sordariomycetes</taxon>
        <taxon>Hypocreomycetidae</taxon>
        <taxon>Glomerellales</taxon>
        <taxon>Plectosphaerellaceae</taxon>
        <taxon>Verticillium</taxon>
    </lineage>
</organism>
<proteinExistence type="predicted"/>
<dbReference type="InterPro" id="IPR055560">
    <property type="entry name" value="DUF7136"/>
</dbReference>
<sequence>MWSLLGAAAYLGAIANAAGLLDIGLVYPRANETYEPTDEFPLVFALQNVKQAEYLEPIISLRVLNLTNSTSDIEVLSDRIHELRWGNVSENEPYLFWSHFKVSGEGQVRVIWQASWSECEEIGSDDKRARNRTDNFLVDIEVKNGGQKADLVAGTAGDSNNCPNQGVAINVTDDARGYSGWTNGRQESGTCAVLASPSPTSTSNPCRVKIERTVVESMEAVDLAKRCRGLNPPAECPEKDEAVTKLAAMSVSIFAALLGTALFLA</sequence>
<evidence type="ECO:0000313" key="2">
    <source>
        <dbReference type="EMBL" id="KAG7123323.1"/>
    </source>
</evidence>
<name>A0A8I2ZAY1_VERLO</name>
<evidence type="ECO:0000313" key="3">
    <source>
        <dbReference type="Proteomes" id="UP000689129"/>
    </source>
</evidence>
<evidence type="ECO:0000259" key="1">
    <source>
        <dbReference type="Pfam" id="PF23584"/>
    </source>
</evidence>
<accession>A0A8I2ZAY1</accession>
<dbReference type="Proteomes" id="UP000689129">
    <property type="component" value="Unassembled WGS sequence"/>
</dbReference>
<dbReference type="OrthoDB" id="4490227at2759"/>
<dbReference type="AlphaFoldDB" id="A0A8I2ZAY1"/>
<feature type="domain" description="DUF7136" evidence="1">
    <location>
        <begin position="17"/>
        <end position="236"/>
    </location>
</feature>
<reference evidence="2" key="1">
    <citation type="journal article" date="2021" name="Mol. Plant Pathol.">
        <title>A 20-kb lineage-specific genomic region tames virulence in pathogenic amphidiploid Verticillium longisporum.</title>
        <authorList>
            <person name="Harting R."/>
            <person name="Starke J."/>
            <person name="Kusch H."/>
            <person name="Poggeler S."/>
            <person name="Maurus I."/>
            <person name="Schluter R."/>
            <person name="Landesfeind M."/>
            <person name="Bulla I."/>
            <person name="Nowrousian M."/>
            <person name="de Jonge R."/>
            <person name="Stahlhut G."/>
            <person name="Hoff K.J."/>
            <person name="Asshauer K.P."/>
            <person name="Thurmer A."/>
            <person name="Stanke M."/>
            <person name="Daniel R."/>
            <person name="Morgenstern B."/>
            <person name="Thomma B.P.H.J."/>
            <person name="Kronstad J.W."/>
            <person name="Braus-Stromeyer S.A."/>
            <person name="Braus G.H."/>
        </authorList>
    </citation>
    <scope>NUCLEOTIDE SEQUENCE</scope>
    <source>
        <strain evidence="2">Vl32</strain>
    </source>
</reference>
<comment type="caution">
    <text evidence="2">The sequence shown here is derived from an EMBL/GenBank/DDBJ whole genome shotgun (WGS) entry which is preliminary data.</text>
</comment>
<dbReference type="EMBL" id="JAEMWZ010000341">
    <property type="protein sequence ID" value="KAG7123323.1"/>
    <property type="molecule type" value="Genomic_DNA"/>
</dbReference>
<dbReference type="Pfam" id="PF23584">
    <property type="entry name" value="DUF7136"/>
    <property type="match status" value="1"/>
</dbReference>
<protein>
    <recommendedName>
        <fullName evidence="1">DUF7136 domain-containing protein</fullName>
    </recommendedName>
</protein>